<organism evidence="1 2">
    <name type="scientific">Leptospira hartskeerlii</name>
    <dbReference type="NCBI Taxonomy" id="2023177"/>
    <lineage>
        <taxon>Bacteria</taxon>
        <taxon>Pseudomonadati</taxon>
        <taxon>Spirochaetota</taxon>
        <taxon>Spirochaetia</taxon>
        <taxon>Leptospirales</taxon>
        <taxon>Leptospiraceae</taxon>
        <taxon>Leptospira</taxon>
    </lineage>
</organism>
<dbReference type="RefSeq" id="WP_100706117.1">
    <property type="nucleotide sequence ID" value="NZ_NPDL01000003.1"/>
</dbReference>
<dbReference type="AlphaFoldDB" id="A0A2M9XFB8"/>
<proteinExistence type="predicted"/>
<dbReference type="EMBL" id="NPDN01000003">
    <property type="protein sequence ID" value="PJZ26329.1"/>
    <property type="molecule type" value="Genomic_DNA"/>
</dbReference>
<protein>
    <submittedName>
        <fullName evidence="1">Uncharacterized protein</fullName>
    </submittedName>
</protein>
<name>A0A2M9XFB8_9LEPT</name>
<gene>
    <name evidence="1" type="ORF">CH357_07495</name>
</gene>
<evidence type="ECO:0000313" key="1">
    <source>
        <dbReference type="EMBL" id="PJZ26329.1"/>
    </source>
</evidence>
<dbReference type="OrthoDB" id="330564at2"/>
<accession>A0A2M9XFB8</accession>
<dbReference type="Proteomes" id="UP000232196">
    <property type="component" value="Unassembled WGS sequence"/>
</dbReference>
<evidence type="ECO:0000313" key="2">
    <source>
        <dbReference type="Proteomes" id="UP000232196"/>
    </source>
</evidence>
<comment type="caution">
    <text evidence="1">The sequence shown here is derived from an EMBL/GenBank/DDBJ whole genome shotgun (WGS) entry which is preliminary data.</text>
</comment>
<reference evidence="1 2" key="1">
    <citation type="submission" date="2017-07" db="EMBL/GenBank/DDBJ databases">
        <title>Leptospira spp. isolated from tropical soils.</title>
        <authorList>
            <person name="Thibeaux R."/>
            <person name="Iraola G."/>
            <person name="Ferres I."/>
            <person name="Bierque E."/>
            <person name="Girault D."/>
            <person name="Soupe-Gilbert M.-E."/>
            <person name="Picardeau M."/>
            <person name="Goarant C."/>
        </authorList>
    </citation>
    <scope>NUCLEOTIDE SEQUENCE [LARGE SCALE GENOMIC DNA]</scope>
    <source>
        <strain evidence="1 2">MCA1-C-A1</strain>
    </source>
</reference>
<keyword evidence="2" id="KW-1185">Reference proteome</keyword>
<sequence>MDLIKVTESDPESFLRKLTKAISGGELGAVTKFDLKEDDFCIKFSGLGESRIWFKLQREGEGFSAVKKREKIALLHLAFRSEMEKNLENILIRLGAEVS</sequence>